<evidence type="ECO:0000313" key="3">
    <source>
        <dbReference type="Proteomes" id="UP001499854"/>
    </source>
</evidence>
<dbReference type="EMBL" id="BAAAQM010000017">
    <property type="protein sequence ID" value="GAA1972058.1"/>
    <property type="molecule type" value="Genomic_DNA"/>
</dbReference>
<name>A0ABP5D398_9ACTN</name>
<reference evidence="3" key="1">
    <citation type="journal article" date="2019" name="Int. J. Syst. Evol. Microbiol.">
        <title>The Global Catalogue of Microorganisms (GCM) 10K type strain sequencing project: providing services to taxonomists for standard genome sequencing and annotation.</title>
        <authorList>
            <consortium name="The Broad Institute Genomics Platform"/>
            <consortium name="The Broad Institute Genome Sequencing Center for Infectious Disease"/>
            <person name="Wu L."/>
            <person name="Ma J."/>
        </authorList>
    </citation>
    <scope>NUCLEOTIDE SEQUENCE [LARGE SCALE GENOMIC DNA]</scope>
    <source>
        <strain evidence="3">JCM 16013</strain>
    </source>
</reference>
<evidence type="ECO:0000256" key="1">
    <source>
        <dbReference type="SAM" id="MobiDB-lite"/>
    </source>
</evidence>
<evidence type="ECO:0000313" key="2">
    <source>
        <dbReference type="EMBL" id="GAA1972058.1"/>
    </source>
</evidence>
<accession>A0ABP5D398</accession>
<proteinExistence type="predicted"/>
<dbReference type="Proteomes" id="UP001499854">
    <property type="component" value="Unassembled WGS sequence"/>
</dbReference>
<feature type="region of interest" description="Disordered" evidence="1">
    <location>
        <begin position="64"/>
        <end position="86"/>
    </location>
</feature>
<keyword evidence="3" id="KW-1185">Reference proteome</keyword>
<dbReference type="RefSeq" id="WP_344658045.1">
    <property type="nucleotide sequence ID" value="NZ_BAAAQM010000017.1"/>
</dbReference>
<protein>
    <submittedName>
        <fullName evidence="2">Uncharacterized protein</fullName>
    </submittedName>
</protein>
<comment type="caution">
    <text evidence="2">The sequence shown here is derived from an EMBL/GenBank/DDBJ whole genome shotgun (WGS) entry which is preliminary data.</text>
</comment>
<sequence>MNLDETLAEAMQRTAHRIAVNPSPTAETVRRGLVARRRRRTATTALAVAAVGAIGAIGIPDWSARSHSASPGQQPAATRTIDTQSARDTVTTVAAGEHVTMPSGAELWLSSQGLSLALGTGHQQSDTVPVPDPSTAPVTAVARTVGSTTLWAGIYHGPGTPATVTLTFGGRSVPAKVLTLPGSPGWMAFAAEAAGSDTGTDKPVLSAYSADGTKLLAIRV</sequence>
<gene>
    <name evidence="2" type="ORF">GCM10009838_34480</name>
</gene>
<organism evidence="2 3">
    <name type="scientific">Catenulispora subtropica</name>
    <dbReference type="NCBI Taxonomy" id="450798"/>
    <lineage>
        <taxon>Bacteria</taxon>
        <taxon>Bacillati</taxon>
        <taxon>Actinomycetota</taxon>
        <taxon>Actinomycetes</taxon>
        <taxon>Catenulisporales</taxon>
        <taxon>Catenulisporaceae</taxon>
        <taxon>Catenulispora</taxon>
    </lineage>
</organism>
<feature type="compositionally biased region" description="Polar residues" evidence="1">
    <location>
        <begin position="65"/>
        <end position="86"/>
    </location>
</feature>